<dbReference type="EMBL" id="MGHH01000008">
    <property type="protein sequence ID" value="OGM64626.1"/>
    <property type="molecule type" value="Genomic_DNA"/>
</dbReference>
<feature type="coiled-coil region" evidence="1">
    <location>
        <begin position="135"/>
        <end position="177"/>
    </location>
</feature>
<protein>
    <submittedName>
        <fullName evidence="2">Uncharacterized protein</fullName>
    </submittedName>
</protein>
<accession>A0A1F8BKP0</accession>
<dbReference type="AlphaFoldDB" id="A0A1F8BKP0"/>
<comment type="caution">
    <text evidence="2">The sequence shown here is derived from an EMBL/GenBank/DDBJ whole genome shotgun (WGS) entry which is preliminary data.</text>
</comment>
<gene>
    <name evidence="2" type="ORF">A2893_06390</name>
</gene>
<proteinExistence type="predicted"/>
<organism evidence="2 3">
    <name type="scientific">Candidatus Woesebacteria bacterium RIFCSPLOWO2_01_FULL_39_25</name>
    <dbReference type="NCBI Taxonomy" id="1802521"/>
    <lineage>
        <taxon>Bacteria</taxon>
        <taxon>Candidatus Woeseibacteriota</taxon>
    </lineage>
</organism>
<evidence type="ECO:0000313" key="3">
    <source>
        <dbReference type="Proteomes" id="UP000176725"/>
    </source>
</evidence>
<name>A0A1F8BKP0_9BACT</name>
<dbReference type="Proteomes" id="UP000176725">
    <property type="component" value="Unassembled WGS sequence"/>
</dbReference>
<dbReference type="STRING" id="1802521.A2893_06390"/>
<keyword evidence="1" id="KW-0175">Coiled coil</keyword>
<reference evidence="2 3" key="1">
    <citation type="journal article" date="2016" name="Nat. Commun.">
        <title>Thousands of microbial genomes shed light on interconnected biogeochemical processes in an aquifer system.</title>
        <authorList>
            <person name="Anantharaman K."/>
            <person name="Brown C.T."/>
            <person name="Hug L.A."/>
            <person name="Sharon I."/>
            <person name="Castelle C.J."/>
            <person name="Probst A.J."/>
            <person name="Thomas B.C."/>
            <person name="Singh A."/>
            <person name="Wilkins M.J."/>
            <person name="Karaoz U."/>
            <person name="Brodie E.L."/>
            <person name="Williams K.H."/>
            <person name="Hubbard S.S."/>
            <person name="Banfield J.F."/>
        </authorList>
    </citation>
    <scope>NUCLEOTIDE SEQUENCE [LARGE SCALE GENOMIC DNA]</scope>
</reference>
<evidence type="ECO:0000256" key="1">
    <source>
        <dbReference type="SAM" id="Coils"/>
    </source>
</evidence>
<sequence length="182" mass="21485">MTVTKRFIIECYVCGTEYFGEKVLLEDRGKSIPTPYVKRVMCPTCKAPYRPKKDFFLLVEDTVQDLVGDKNGAIQKILDCCQSESDFEKCEKQMLNEIKRFPKLINSFERIIKDRKVTGRDVEDPDLTKFFELKLSKLKQIKEFSNEEIEEKIREVVKEAKELLLQTRNKYKQNLKENDLKN</sequence>
<evidence type="ECO:0000313" key="2">
    <source>
        <dbReference type="EMBL" id="OGM64626.1"/>
    </source>
</evidence>